<dbReference type="GO" id="GO:0046872">
    <property type="term" value="F:metal ion binding"/>
    <property type="evidence" value="ECO:0007669"/>
    <property type="project" value="UniProtKB-KW"/>
</dbReference>
<evidence type="ECO:0008006" key="8">
    <source>
        <dbReference type="Google" id="ProtNLM"/>
    </source>
</evidence>
<dbReference type="OrthoDB" id="9774177at2"/>
<evidence type="ECO:0000313" key="6">
    <source>
        <dbReference type="EMBL" id="BBO77681.1"/>
    </source>
</evidence>
<dbReference type="Gene3D" id="3.20.20.370">
    <property type="entry name" value="Glycoside hydrolase/deacetylase"/>
    <property type="match status" value="1"/>
</dbReference>
<protein>
    <recommendedName>
        <fullName evidence="8">ChbG/HpnK family deacetylase</fullName>
    </recommendedName>
</protein>
<dbReference type="GO" id="GO:0016787">
    <property type="term" value="F:hydrolase activity"/>
    <property type="evidence" value="ECO:0007669"/>
    <property type="project" value="UniProtKB-KW"/>
</dbReference>
<dbReference type="GO" id="GO:0005975">
    <property type="term" value="P:carbohydrate metabolic process"/>
    <property type="evidence" value="ECO:0007669"/>
    <property type="project" value="InterPro"/>
</dbReference>
<sequence length="296" mass="33901">MMVNSNIAQPIFLIVNADDYGYFECVSKGVIECAKRKIISATGLVANGPNFTNAVKWLEDIPELDVGVHLNITYGAPLTLSMKKCLRSCGGVFKSAMITAAMIYSKRINVAIIEEEWRAQIQRCIRAGIAIKFVNSHEHIHMLPVLYDRLKSIVAAFDIPYVRYTQPEWTISFDLNSHFRNIVLNTMVMFKDKEQVKNSIALIGTGLSCKLNIKYIEACLKRMRPGRVYELMCHPGYHDSSEIKDRRIARYHSWENEFRLLISPSMKRLLKDFNVKLISYNDLANGRIKESMLLEN</sequence>
<dbReference type="InterPro" id="IPR006879">
    <property type="entry name" value="YdjC-like"/>
</dbReference>
<proteinExistence type="predicted"/>
<name>A0A5K7ZD74_9BACT</name>
<dbReference type="PANTHER" id="PTHR31609:SF1">
    <property type="entry name" value="CARBOHYDRATE DEACETYLASE"/>
    <property type="match status" value="1"/>
</dbReference>
<reference evidence="6 7" key="1">
    <citation type="submission" date="2019-11" db="EMBL/GenBank/DDBJ databases">
        <title>Comparative genomics of hydrocarbon-degrading Desulfosarcina strains.</title>
        <authorList>
            <person name="Watanabe M."/>
            <person name="Kojima H."/>
            <person name="Fukui M."/>
        </authorList>
    </citation>
    <scope>NUCLEOTIDE SEQUENCE [LARGE SCALE GENOMIC DNA]</scope>
    <source>
        <strain evidence="6 7">PP31</strain>
    </source>
</reference>
<keyword evidence="3" id="KW-0378">Hydrolase</keyword>
<gene>
    <name evidence="6" type="ORF">DSCW_50980</name>
</gene>
<organism evidence="6 7">
    <name type="scientific">Desulfosarcina widdelii</name>
    <dbReference type="NCBI Taxonomy" id="947919"/>
    <lineage>
        <taxon>Bacteria</taxon>
        <taxon>Pseudomonadati</taxon>
        <taxon>Thermodesulfobacteriota</taxon>
        <taxon>Desulfobacteria</taxon>
        <taxon>Desulfobacterales</taxon>
        <taxon>Desulfosarcinaceae</taxon>
        <taxon>Desulfosarcina</taxon>
    </lineage>
</organism>
<evidence type="ECO:0000256" key="4">
    <source>
        <dbReference type="ARBA" id="ARBA00022842"/>
    </source>
</evidence>
<keyword evidence="5" id="KW-0119">Carbohydrate metabolism</keyword>
<dbReference type="PANTHER" id="PTHR31609">
    <property type="entry name" value="YDJC DEACETYLASE FAMILY MEMBER"/>
    <property type="match status" value="1"/>
</dbReference>
<dbReference type="SUPFAM" id="SSF88713">
    <property type="entry name" value="Glycoside hydrolase/deacetylase"/>
    <property type="match status" value="1"/>
</dbReference>
<dbReference type="RefSeq" id="WP_155306406.1">
    <property type="nucleotide sequence ID" value="NZ_AP021875.1"/>
</dbReference>
<dbReference type="Pfam" id="PF04794">
    <property type="entry name" value="YdjC"/>
    <property type="match status" value="1"/>
</dbReference>
<dbReference type="GO" id="GO:0019213">
    <property type="term" value="F:deacetylase activity"/>
    <property type="evidence" value="ECO:0007669"/>
    <property type="project" value="TreeGrafter"/>
</dbReference>
<keyword evidence="7" id="KW-1185">Reference proteome</keyword>
<dbReference type="AlphaFoldDB" id="A0A5K7ZD74"/>
<evidence type="ECO:0000256" key="3">
    <source>
        <dbReference type="ARBA" id="ARBA00022801"/>
    </source>
</evidence>
<evidence type="ECO:0000256" key="2">
    <source>
        <dbReference type="ARBA" id="ARBA00022723"/>
    </source>
</evidence>
<keyword evidence="4" id="KW-0460">Magnesium</keyword>
<comment type="cofactor">
    <cofactor evidence="1">
        <name>Mg(2+)</name>
        <dbReference type="ChEBI" id="CHEBI:18420"/>
    </cofactor>
</comment>
<evidence type="ECO:0000256" key="5">
    <source>
        <dbReference type="ARBA" id="ARBA00023277"/>
    </source>
</evidence>
<dbReference type="InterPro" id="IPR011330">
    <property type="entry name" value="Glyco_hydro/deAcase_b/a-brl"/>
</dbReference>
<dbReference type="EMBL" id="AP021875">
    <property type="protein sequence ID" value="BBO77681.1"/>
    <property type="molecule type" value="Genomic_DNA"/>
</dbReference>
<dbReference type="Proteomes" id="UP000427769">
    <property type="component" value="Chromosome"/>
</dbReference>
<accession>A0A5K7ZD74</accession>
<dbReference type="KEGG" id="dwd:DSCW_50980"/>
<evidence type="ECO:0000256" key="1">
    <source>
        <dbReference type="ARBA" id="ARBA00001946"/>
    </source>
</evidence>
<evidence type="ECO:0000313" key="7">
    <source>
        <dbReference type="Proteomes" id="UP000427769"/>
    </source>
</evidence>
<keyword evidence="2" id="KW-0479">Metal-binding</keyword>